<proteinExistence type="predicted"/>
<evidence type="ECO:0000256" key="1">
    <source>
        <dbReference type="SAM" id="MobiDB-lite"/>
    </source>
</evidence>
<feature type="compositionally biased region" description="Basic residues" evidence="1">
    <location>
        <begin position="134"/>
        <end position="144"/>
    </location>
</feature>
<dbReference type="AlphaFoldDB" id="A0AB34ID23"/>
<feature type="region of interest" description="Disordered" evidence="1">
    <location>
        <begin position="103"/>
        <end position="144"/>
    </location>
</feature>
<feature type="region of interest" description="Disordered" evidence="1">
    <location>
        <begin position="1"/>
        <end position="37"/>
    </location>
</feature>
<dbReference type="EMBL" id="JBGBPQ010000028">
    <property type="protein sequence ID" value="KAL1496606.1"/>
    <property type="molecule type" value="Genomic_DNA"/>
</dbReference>
<evidence type="ECO:0000313" key="3">
    <source>
        <dbReference type="Proteomes" id="UP001515480"/>
    </source>
</evidence>
<protein>
    <submittedName>
        <fullName evidence="2">Uncharacterized protein</fullName>
    </submittedName>
</protein>
<keyword evidence="3" id="KW-1185">Reference proteome</keyword>
<gene>
    <name evidence="2" type="ORF">AB1Y20_014210</name>
</gene>
<name>A0AB34ID23_PRYPA</name>
<comment type="caution">
    <text evidence="2">The sequence shown here is derived from an EMBL/GenBank/DDBJ whole genome shotgun (WGS) entry which is preliminary data.</text>
</comment>
<reference evidence="2 3" key="1">
    <citation type="journal article" date="2024" name="Science">
        <title>Giant polyketide synthase enzymes in the biosynthesis of giant marine polyether toxins.</title>
        <authorList>
            <person name="Fallon T.R."/>
            <person name="Shende V.V."/>
            <person name="Wierzbicki I.H."/>
            <person name="Pendleton A.L."/>
            <person name="Watervoot N.F."/>
            <person name="Auber R.P."/>
            <person name="Gonzalez D.J."/>
            <person name="Wisecaver J.H."/>
            <person name="Moore B.S."/>
        </authorList>
    </citation>
    <scope>NUCLEOTIDE SEQUENCE [LARGE SCALE GENOMIC DNA]</scope>
    <source>
        <strain evidence="2 3">12B1</strain>
    </source>
</reference>
<accession>A0AB34ID23</accession>
<evidence type="ECO:0000313" key="2">
    <source>
        <dbReference type="EMBL" id="KAL1496606.1"/>
    </source>
</evidence>
<feature type="compositionally biased region" description="Low complexity" evidence="1">
    <location>
        <begin position="16"/>
        <end position="28"/>
    </location>
</feature>
<feature type="compositionally biased region" description="Basic residues" evidence="1">
    <location>
        <begin position="103"/>
        <end position="119"/>
    </location>
</feature>
<organism evidence="2 3">
    <name type="scientific">Prymnesium parvum</name>
    <name type="common">Toxic golden alga</name>
    <dbReference type="NCBI Taxonomy" id="97485"/>
    <lineage>
        <taxon>Eukaryota</taxon>
        <taxon>Haptista</taxon>
        <taxon>Haptophyta</taxon>
        <taxon>Prymnesiophyceae</taxon>
        <taxon>Prymnesiales</taxon>
        <taxon>Prymnesiaceae</taxon>
        <taxon>Prymnesium</taxon>
    </lineage>
</organism>
<dbReference type="Proteomes" id="UP001515480">
    <property type="component" value="Unassembled WGS sequence"/>
</dbReference>
<sequence length="144" mass="15490">MCGRLGWPAGGRRRAAGAAPAPGAAAPARGRRRSGDGRRGAGLMFFRKLTAYLEECIFKQDHGMLKGVDVRLFSAFADPGGYAARSPGAVLLGAAYDKYGRRRGARRRSGAGLRRRGAQRRPDGRRWSGAPSAVRHRLHYGSSP</sequence>